<dbReference type="RefSeq" id="WP_108634374.1">
    <property type="nucleotide sequence ID" value="NZ_QCXX01000003.1"/>
</dbReference>
<dbReference type="Proteomes" id="UP000250831">
    <property type="component" value="Unassembled WGS sequence"/>
</dbReference>
<gene>
    <name evidence="1" type="ORF">DCO56_13970</name>
</gene>
<dbReference type="AlphaFoldDB" id="A0A363NUQ2"/>
<proteinExistence type="predicted"/>
<protein>
    <submittedName>
        <fullName evidence="1">Uncharacterized protein</fullName>
    </submittedName>
</protein>
<dbReference type="EMBL" id="QCXX01000003">
    <property type="protein sequence ID" value="PUV24448.1"/>
    <property type="molecule type" value="Genomic_DNA"/>
</dbReference>
<keyword evidence="2" id="KW-1185">Reference proteome</keyword>
<sequence length="146" mass="17064">MNKGLYSFVKDDEMFVIICKTENPTEWQQLRTLDGWEVESDDQFYIMGTDARAELEKTTSEPLLIYKSNEEIYFQCSISNEIVDFLETKETLGFFLIQSELSIGKEQAYKMFLENEIESLICAFYTENKKNEIFELDVEGNITGLK</sequence>
<name>A0A363NUQ2_9SPHI</name>
<evidence type="ECO:0000313" key="1">
    <source>
        <dbReference type="EMBL" id="PUV24448.1"/>
    </source>
</evidence>
<dbReference type="OrthoDB" id="765034at2"/>
<organism evidence="1 2">
    <name type="scientific">Sphingobacterium athyrii</name>
    <dbReference type="NCBI Taxonomy" id="2152717"/>
    <lineage>
        <taxon>Bacteria</taxon>
        <taxon>Pseudomonadati</taxon>
        <taxon>Bacteroidota</taxon>
        <taxon>Sphingobacteriia</taxon>
        <taxon>Sphingobacteriales</taxon>
        <taxon>Sphingobacteriaceae</taxon>
        <taxon>Sphingobacterium</taxon>
    </lineage>
</organism>
<evidence type="ECO:0000313" key="2">
    <source>
        <dbReference type="Proteomes" id="UP000250831"/>
    </source>
</evidence>
<accession>A0A363NUQ2</accession>
<reference evidence="1 2" key="1">
    <citation type="submission" date="2018-04" db="EMBL/GenBank/DDBJ databases">
        <title>Sphingobacterium sp. M46 Genome.</title>
        <authorList>
            <person name="Cheng J."/>
            <person name="Li Y."/>
        </authorList>
    </citation>
    <scope>NUCLEOTIDE SEQUENCE [LARGE SCALE GENOMIC DNA]</scope>
    <source>
        <strain evidence="1 2">M46</strain>
    </source>
</reference>
<comment type="caution">
    <text evidence="1">The sequence shown here is derived from an EMBL/GenBank/DDBJ whole genome shotgun (WGS) entry which is preliminary data.</text>
</comment>